<dbReference type="FunFam" id="2.60.40.10:FF:000211">
    <property type="entry name" value="Obscurin-like protein 1"/>
    <property type="match status" value="1"/>
</dbReference>
<keyword evidence="3" id="KW-0597">Phosphoprotein</keyword>
<dbReference type="InterPro" id="IPR013783">
    <property type="entry name" value="Ig-like_fold"/>
</dbReference>
<gene>
    <name evidence="9" type="primary">obsl1</name>
</gene>
<reference evidence="9" key="2">
    <citation type="submission" date="2021-03" db="UniProtKB">
        <authorList>
            <consortium name="Ensembl"/>
        </authorList>
    </citation>
    <scope>IDENTIFICATION</scope>
</reference>
<protein>
    <submittedName>
        <fullName evidence="9">Obscurin-like cytoskeletal adaptor 1</fullName>
    </submittedName>
</protein>
<dbReference type="GO" id="GO:0005737">
    <property type="term" value="C:cytoplasm"/>
    <property type="evidence" value="ECO:0007669"/>
    <property type="project" value="UniProtKB-SubCell"/>
</dbReference>
<evidence type="ECO:0000256" key="6">
    <source>
        <dbReference type="ARBA" id="ARBA00023319"/>
    </source>
</evidence>
<keyword evidence="5" id="KW-1015">Disulfide bond</keyword>
<dbReference type="InterPro" id="IPR013098">
    <property type="entry name" value="Ig_I-set"/>
</dbReference>
<dbReference type="InterPro" id="IPR003598">
    <property type="entry name" value="Ig_sub2"/>
</dbReference>
<dbReference type="FunFam" id="2.60.40.10:FF:002420">
    <property type="entry name" value="Obscurin-like 1b"/>
    <property type="match status" value="1"/>
</dbReference>
<dbReference type="InterPro" id="IPR007110">
    <property type="entry name" value="Ig-like_dom"/>
</dbReference>
<dbReference type="Xenbase" id="XB-GENE-5945765">
    <property type="gene designation" value="obsl1"/>
</dbReference>
<name>A0A803JMW9_XENTR</name>
<evidence type="ECO:0000259" key="8">
    <source>
        <dbReference type="PROSITE" id="PS50835"/>
    </source>
</evidence>
<keyword evidence="6" id="KW-0393">Immunoglobulin domain</keyword>
<keyword evidence="4" id="KW-0677">Repeat</keyword>
<feature type="region of interest" description="Disordered" evidence="7">
    <location>
        <begin position="310"/>
        <end position="376"/>
    </location>
</feature>
<dbReference type="Bgee" id="ENSXETG00000014404">
    <property type="expression patterns" value="Expressed in skeletal muscle tissue and 4 other cell types or tissues"/>
</dbReference>
<dbReference type="InterPro" id="IPR003599">
    <property type="entry name" value="Ig_sub"/>
</dbReference>
<evidence type="ECO:0000256" key="4">
    <source>
        <dbReference type="ARBA" id="ARBA00022737"/>
    </source>
</evidence>
<dbReference type="PROSITE" id="PS50835">
    <property type="entry name" value="IG_LIKE"/>
    <property type="match status" value="3"/>
</dbReference>
<accession>A0A803JMW9</accession>
<evidence type="ECO:0000256" key="5">
    <source>
        <dbReference type="ARBA" id="ARBA00023157"/>
    </source>
</evidence>
<comment type="subcellular location">
    <subcellularLocation>
        <location evidence="1">Cytoplasm</location>
    </subcellularLocation>
</comment>
<dbReference type="InterPro" id="IPR036179">
    <property type="entry name" value="Ig-like_dom_sf"/>
</dbReference>
<dbReference type="PANTHER" id="PTHR35971:SF5">
    <property type="entry name" value="OBSCURIN LIKE CYTOSKELETAL ADAPTOR 1"/>
    <property type="match status" value="1"/>
</dbReference>
<dbReference type="SMART" id="SM00409">
    <property type="entry name" value="IG"/>
    <property type="match status" value="3"/>
</dbReference>
<dbReference type="AlphaFoldDB" id="A0A803JMW9"/>
<feature type="compositionally biased region" description="Gly residues" evidence="7">
    <location>
        <begin position="331"/>
        <end position="340"/>
    </location>
</feature>
<reference evidence="9" key="1">
    <citation type="journal article" date="2010" name="Science">
        <title>The genome of the Western clawed frog Xenopus tropicalis.</title>
        <authorList>
            <person name="Hellsten U."/>
            <person name="Harland R.M."/>
            <person name="Gilchrist M.J."/>
            <person name="Hendrix D."/>
            <person name="Jurka J."/>
            <person name="Kapitonov V."/>
            <person name="Ovcharenko I."/>
            <person name="Putnam N.H."/>
            <person name="Shu S."/>
            <person name="Taher L."/>
            <person name="Blitz I.L."/>
            <person name="Blumberg B."/>
            <person name="Dichmann D.S."/>
            <person name="Dubchak I."/>
            <person name="Amaya E."/>
            <person name="Detter J.C."/>
            <person name="Fletcher R."/>
            <person name="Gerhard D.S."/>
            <person name="Goodstein D."/>
            <person name="Graves T."/>
            <person name="Grigoriev I.V."/>
            <person name="Grimwood J."/>
            <person name="Kawashima T."/>
            <person name="Lindquist E."/>
            <person name="Lucas S.M."/>
            <person name="Mead P.E."/>
            <person name="Mitros T."/>
            <person name="Ogino H."/>
            <person name="Ohta Y."/>
            <person name="Poliakov A.V."/>
            <person name="Pollet N."/>
            <person name="Robert J."/>
            <person name="Salamov A."/>
            <person name="Sater A.K."/>
            <person name="Schmutz J."/>
            <person name="Terry A."/>
            <person name="Vize P.D."/>
            <person name="Warren W.C."/>
            <person name="Wells D."/>
            <person name="Wills A."/>
            <person name="Wilson R.K."/>
            <person name="Zimmerman L.B."/>
            <person name="Zorn A.M."/>
            <person name="Grainger R."/>
            <person name="Grammer T."/>
            <person name="Khokha M.K."/>
            <person name="Richardson P.M."/>
            <person name="Rokhsar D.S."/>
        </authorList>
    </citation>
    <scope>NUCLEOTIDE SEQUENCE [LARGE SCALE GENOMIC DNA]</scope>
    <source>
        <strain evidence="9">Nigerian</strain>
    </source>
</reference>
<feature type="domain" description="Ig-like" evidence="8">
    <location>
        <begin position="1"/>
        <end position="77"/>
    </location>
</feature>
<dbReference type="Gene3D" id="2.60.40.10">
    <property type="entry name" value="Immunoglobulins"/>
    <property type="match status" value="3"/>
</dbReference>
<sequence length="376" mass="40710">MVPRRFCTVSEDLRLALSLSRADAEVRWYKDGERLRDAPHILVEERGAECSLTILGLERADAGEYLCDVSRDSFSFYVAVGDPPVTIVGNTGTPEQHLLMTGDDLVLTCELSRPNFKVRWLRNGEELVSAGRVKILARGVHRQLTIQNVRPGDSGTYTCDAGTDQMHTSVYVEAPRVVEFVTELQNITVLEGETASFKCMVSPDDVDLRWELNGSPVYSDKRFSTTSTGMCHSLTLRSCRLSDSGKVTANAEGLLSRAKLRVQGKCSRTPLCALEPHYVSILPIVQPTLTPGCSIYCICPHRGAGSVYTRASGHGGRRRTGPGAAGSSNQGSGGNPLGEAGGRHPAQPQIHPTGLRLHPLAHHPQAPGVGPRPLLL</sequence>
<feature type="domain" description="Ig-like" evidence="8">
    <location>
        <begin position="175"/>
        <end position="261"/>
    </location>
</feature>
<dbReference type="FunFam" id="2.60.40.10:FF:001002">
    <property type="entry name" value="obscurin-like protein 1 isoform X2"/>
    <property type="match status" value="1"/>
</dbReference>
<dbReference type="SUPFAM" id="SSF48726">
    <property type="entry name" value="Immunoglobulin"/>
    <property type="match status" value="3"/>
</dbReference>
<dbReference type="PANTHER" id="PTHR35971">
    <property type="entry name" value="SI:DKEY-31G6.6"/>
    <property type="match status" value="1"/>
</dbReference>
<feature type="compositionally biased region" description="Low complexity" evidence="7">
    <location>
        <begin position="321"/>
        <end position="330"/>
    </location>
</feature>
<organism evidence="9">
    <name type="scientific">Xenopus tropicalis</name>
    <name type="common">Western clawed frog</name>
    <name type="synonym">Silurana tropicalis</name>
    <dbReference type="NCBI Taxonomy" id="8364"/>
    <lineage>
        <taxon>Eukaryota</taxon>
        <taxon>Metazoa</taxon>
        <taxon>Chordata</taxon>
        <taxon>Craniata</taxon>
        <taxon>Vertebrata</taxon>
        <taxon>Euteleostomi</taxon>
        <taxon>Amphibia</taxon>
        <taxon>Batrachia</taxon>
        <taxon>Anura</taxon>
        <taxon>Pipoidea</taxon>
        <taxon>Pipidae</taxon>
        <taxon>Xenopodinae</taxon>
        <taxon>Xenopus</taxon>
        <taxon>Silurana</taxon>
    </lineage>
</organism>
<evidence type="ECO:0000256" key="1">
    <source>
        <dbReference type="ARBA" id="ARBA00004496"/>
    </source>
</evidence>
<dbReference type="Ensembl" id="ENSXETT00000114975">
    <property type="protein sequence ID" value="ENSXETP00000109334"/>
    <property type="gene ID" value="ENSXETG00000014404"/>
</dbReference>
<feature type="domain" description="Ig-like" evidence="8">
    <location>
        <begin position="83"/>
        <end position="169"/>
    </location>
</feature>
<proteinExistence type="predicted"/>
<dbReference type="SMART" id="SM00408">
    <property type="entry name" value="IGc2"/>
    <property type="match status" value="3"/>
</dbReference>
<keyword evidence="2" id="KW-0963">Cytoplasm</keyword>
<evidence type="ECO:0000313" key="9">
    <source>
        <dbReference type="Ensembl" id="ENSXETP00000109334"/>
    </source>
</evidence>
<evidence type="ECO:0000256" key="2">
    <source>
        <dbReference type="ARBA" id="ARBA00022490"/>
    </source>
</evidence>
<evidence type="ECO:0000256" key="7">
    <source>
        <dbReference type="SAM" id="MobiDB-lite"/>
    </source>
</evidence>
<dbReference type="GeneTree" id="ENSGT00940000156702"/>
<evidence type="ECO:0000256" key="3">
    <source>
        <dbReference type="ARBA" id="ARBA00022553"/>
    </source>
</evidence>
<dbReference type="InterPro" id="IPR052385">
    <property type="entry name" value="Obscurin/Obscurin-like_Reg"/>
</dbReference>
<dbReference type="Pfam" id="PF07679">
    <property type="entry name" value="I-set"/>
    <property type="match status" value="3"/>
</dbReference>